<evidence type="ECO:0000313" key="2">
    <source>
        <dbReference type="Proteomes" id="UP000053647"/>
    </source>
</evidence>
<proteinExistence type="predicted"/>
<reference evidence="2" key="2">
    <citation type="submission" date="2015-01" db="EMBL/GenBank/DDBJ databases">
        <title>Evolutionary Origins and Diversification of the Mycorrhizal Mutualists.</title>
        <authorList>
            <consortium name="DOE Joint Genome Institute"/>
            <consortium name="Mycorrhizal Genomics Consortium"/>
            <person name="Kohler A."/>
            <person name="Kuo A."/>
            <person name="Nagy L.G."/>
            <person name="Floudas D."/>
            <person name="Copeland A."/>
            <person name="Barry K.W."/>
            <person name="Cichocki N."/>
            <person name="Veneault-Fourrey C."/>
            <person name="LaButti K."/>
            <person name="Lindquist E.A."/>
            <person name="Lipzen A."/>
            <person name="Lundell T."/>
            <person name="Morin E."/>
            <person name="Murat C."/>
            <person name="Riley R."/>
            <person name="Ohm R."/>
            <person name="Sun H."/>
            <person name="Tunlid A."/>
            <person name="Henrissat B."/>
            <person name="Grigoriev I.V."/>
            <person name="Hibbett D.S."/>
            <person name="Martin F."/>
        </authorList>
    </citation>
    <scope>NUCLEOTIDE SEQUENCE [LARGE SCALE GENOMIC DNA]</scope>
    <source>
        <strain evidence="2">ATCC 200175</strain>
    </source>
</reference>
<dbReference type="PANTHER" id="PTHR31912">
    <property type="entry name" value="IP13529P"/>
    <property type="match status" value="1"/>
</dbReference>
<dbReference type="PANTHER" id="PTHR31912:SF34">
    <property type="entry name" value="NOTOCHORD-RELATED PROTEIN"/>
    <property type="match status" value="1"/>
</dbReference>
<keyword evidence="2" id="KW-1185">Reference proteome</keyword>
<dbReference type="AlphaFoldDB" id="A0A0C9TCG9"/>
<reference evidence="1 2" key="1">
    <citation type="submission" date="2014-06" db="EMBL/GenBank/DDBJ databases">
        <authorList>
            <consortium name="DOE Joint Genome Institute"/>
            <person name="Kuo A."/>
            <person name="Kohler A."/>
            <person name="Nagy L.G."/>
            <person name="Floudas D."/>
            <person name="Copeland A."/>
            <person name="Barry K.W."/>
            <person name="Cichocki N."/>
            <person name="Veneault-Fourrey C."/>
            <person name="LaButti K."/>
            <person name="Lindquist E.A."/>
            <person name="Lipzen A."/>
            <person name="Lundell T."/>
            <person name="Morin E."/>
            <person name="Murat C."/>
            <person name="Sun H."/>
            <person name="Tunlid A."/>
            <person name="Henrissat B."/>
            <person name="Grigoriev I.V."/>
            <person name="Hibbett D.S."/>
            <person name="Martin F."/>
            <person name="Nordberg H.P."/>
            <person name="Cantor M.N."/>
            <person name="Hua S.X."/>
        </authorList>
    </citation>
    <scope>NUCLEOTIDE SEQUENCE [LARGE SCALE GENOMIC DNA]</scope>
    <source>
        <strain evidence="1 2">ATCC 200175</strain>
    </source>
</reference>
<name>A0A0C9TCG9_PAXIN</name>
<dbReference type="EMBL" id="KN819353">
    <property type="protein sequence ID" value="KIJ13255.1"/>
    <property type="molecule type" value="Genomic_DNA"/>
</dbReference>
<accession>A0A0C9TCG9</accession>
<organism evidence="1 2">
    <name type="scientific">Paxillus involutus ATCC 200175</name>
    <dbReference type="NCBI Taxonomy" id="664439"/>
    <lineage>
        <taxon>Eukaryota</taxon>
        <taxon>Fungi</taxon>
        <taxon>Dikarya</taxon>
        <taxon>Basidiomycota</taxon>
        <taxon>Agaricomycotina</taxon>
        <taxon>Agaricomycetes</taxon>
        <taxon>Agaricomycetidae</taxon>
        <taxon>Boletales</taxon>
        <taxon>Paxilineae</taxon>
        <taxon>Paxillaceae</taxon>
        <taxon>Paxillus</taxon>
    </lineage>
</organism>
<protein>
    <submittedName>
        <fullName evidence="1">Uncharacterized protein</fullName>
    </submittedName>
</protein>
<gene>
    <name evidence="1" type="ORF">PAXINDRAFT_81387</name>
</gene>
<dbReference type="Proteomes" id="UP000053647">
    <property type="component" value="Unassembled WGS sequence"/>
</dbReference>
<dbReference type="HOGENOM" id="CLU_004591_2_0_1"/>
<sequence>MQLSSPGPRADRSLTELGEIPVNINESCTHVTLDNPYFPWPSKAHFLTSLLFSSARLPFSRTQKAAILNWAKELGALDVPTLYLFQKVTDSICEAVGNPSRKVTSSSGNVFYINDIANVIAKDYGNPLTRLAMQDYPEDKGKGMSQVFHGRKMLLDLPSPPAVRIHGRIFFVNELLQDTSGDYFIPERFFSAASNQSEGCSLNQTIPKTLKFVAALVAHPLREKAAGRMVYAVPLIIFMDDVSGNVSKQWNKHHAIYMSNANLPREMIDKEFCVRFVTSSPHASPMELMGAMKESICKAHESGIVAWDCKEEEEVLLIPYGLFVAGDNPMQAEECSHAGLSCNYFCRTCFVGGSKEYKESETGYNSLFVPGSPRTADKTVSTIAEHMELSQASGATDKLKKAMSSNGVRDTASSGIVETLVQLRKQLRRPGITNIHMDTPTEILHTVLLGIVKYFWGQTVFLLEKAHSLDIFQSRLDSVEKDGLNVMPFLIYDLVPKVVLDGWTVIGELVVLIWHTNIADTEEYLAGLTRSISDFLNITSQCAPSILISKPKFHFLIHLPAYIRRFGPAIVFSTERYESFNHVFRLSCIHSNRQAPSKDSCETFARQDAVKHIVTGGFWLDPQVKKWVRAAKNIRMYLAQHLEQARLLGIDVRDASSAAGEHEMNCCSHIKTFRWAETRCGSSLDVTNNGVYLKAKSFMASNGEQVKLGAHVIFRHPRHPKNSLGQVQEILLPSEGERLVKFVALQIFSVSPTLHPLIHLPMLQLTGEEVVTSGFEVS</sequence>
<dbReference type="OrthoDB" id="2506088at2759"/>
<evidence type="ECO:0000313" key="1">
    <source>
        <dbReference type="EMBL" id="KIJ13255.1"/>
    </source>
</evidence>